<feature type="compositionally biased region" description="Low complexity" evidence="1">
    <location>
        <begin position="28"/>
        <end position="38"/>
    </location>
</feature>
<evidence type="ECO:0000313" key="5">
    <source>
        <dbReference type="Proteomes" id="UP000309174"/>
    </source>
</evidence>
<dbReference type="Proteomes" id="UP000309174">
    <property type="component" value="Unassembled WGS sequence"/>
</dbReference>
<feature type="region of interest" description="Disordered" evidence="1">
    <location>
        <begin position="263"/>
        <end position="307"/>
    </location>
</feature>
<accession>A0A5C4J3X7</accession>
<reference evidence="4 5" key="1">
    <citation type="submission" date="2019-05" db="EMBL/GenBank/DDBJ databases">
        <title>Draft genome sequence of Actinomadura sp. 14C53.</title>
        <authorList>
            <person name="Saricaoglu S."/>
            <person name="Isik K."/>
        </authorList>
    </citation>
    <scope>NUCLEOTIDE SEQUENCE [LARGE SCALE GENOMIC DNA]</scope>
    <source>
        <strain evidence="4 5">14C53</strain>
    </source>
</reference>
<gene>
    <name evidence="4" type="ORF">ETD83_30820</name>
</gene>
<evidence type="ECO:0000259" key="3">
    <source>
        <dbReference type="Pfam" id="PF03713"/>
    </source>
</evidence>
<dbReference type="Pfam" id="PF03713">
    <property type="entry name" value="DUF305"/>
    <property type="match status" value="1"/>
</dbReference>
<feature type="compositionally biased region" description="Basic and acidic residues" evidence="1">
    <location>
        <begin position="39"/>
        <end position="51"/>
    </location>
</feature>
<proteinExistence type="predicted"/>
<dbReference type="PANTHER" id="PTHR36933:SF1">
    <property type="entry name" value="SLL0788 PROTEIN"/>
    <property type="match status" value="1"/>
</dbReference>
<evidence type="ECO:0000256" key="2">
    <source>
        <dbReference type="SAM" id="Phobius"/>
    </source>
</evidence>
<dbReference type="InterPro" id="IPR012347">
    <property type="entry name" value="Ferritin-like"/>
</dbReference>
<keyword evidence="2" id="KW-0812">Transmembrane</keyword>
<dbReference type="OrthoDB" id="26872at2"/>
<organism evidence="4 5">
    <name type="scientific">Actinomadura soli</name>
    <dbReference type="NCBI Taxonomy" id="2508997"/>
    <lineage>
        <taxon>Bacteria</taxon>
        <taxon>Bacillati</taxon>
        <taxon>Actinomycetota</taxon>
        <taxon>Actinomycetes</taxon>
        <taxon>Streptosporangiales</taxon>
        <taxon>Thermomonosporaceae</taxon>
        <taxon>Actinomadura</taxon>
    </lineage>
</organism>
<keyword evidence="2" id="KW-1133">Transmembrane helix</keyword>
<dbReference type="RefSeq" id="WP_138648726.1">
    <property type="nucleotide sequence ID" value="NZ_VCKW01000209.1"/>
</dbReference>
<dbReference type="InterPro" id="IPR005183">
    <property type="entry name" value="DUF305_CopM-like"/>
</dbReference>
<sequence length="307" mass="32880">MKRHATGRRATGRPATGDPTTGSPATGRPAADPPAADRPAADRRVTVRHTAEPPPPAEPPVTDGRAAGRPAVKRGVVKYGALALLAACALLVFAQCGAAGGSPSGGSAPGSRGGAGFNATDVMFLQMMVPHQEQGVKLVRLAERHSVRPEVKTLAAAIETTQVAEAREMQQRLRGWRRPLRAESHEHAAHGGMPETTDAELAALERTPPDRFEREFLNLLIGHQDDAVQMARLETGRGEDAWTRRLAERVDRSRSAQIDQMLAILRPPSPNAPRSPQAHRSRKPSDPRKEPAPRKTPTGSRCSACAE</sequence>
<feature type="compositionally biased region" description="Basic and acidic residues" evidence="1">
    <location>
        <begin position="283"/>
        <end position="293"/>
    </location>
</feature>
<dbReference type="PANTHER" id="PTHR36933">
    <property type="entry name" value="SLL0788 PROTEIN"/>
    <property type="match status" value="1"/>
</dbReference>
<dbReference type="EMBL" id="VCKW01000209">
    <property type="protein sequence ID" value="TMQ91460.1"/>
    <property type="molecule type" value="Genomic_DNA"/>
</dbReference>
<dbReference type="AlphaFoldDB" id="A0A5C4J3X7"/>
<keyword evidence="5" id="KW-1185">Reference proteome</keyword>
<name>A0A5C4J3X7_9ACTN</name>
<feature type="domain" description="DUF305" evidence="3">
    <location>
        <begin position="121"/>
        <end position="264"/>
    </location>
</feature>
<keyword evidence="2" id="KW-0472">Membrane</keyword>
<feature type="region of interest" description="Disordered" evidence="1">
    <location>
        <begin position="1"/>
        <end position="67"/>
    </location>
</feature>
<evidence type="ECO:0000313" key="4">
    <source>
        <dbReference type="EMBL" id="TMQ91460.1"/>
    </source>
</evidence>
<comment type="caution">
    <text evidence="4">The sequence shown here is derived from an EMBL/GenBank/DDBJ whole genome shotgun (WGS) entry which is preliminary data.</text>
</comment>
<evidence type="ECO:0000256" key="1">
    <source>
        <dbReference type="SAM" id="MobiDB-lite"/>
    </source>
</evidence>
<feature type="compositionally biased region" description="Basic residues" evidence="1">
    <location>
        <begin position="1"/>
        <end position="11"/>
    </location>
</feature>
<protein>
    <submittedName>
        <fullName evidence="4">DUF305 domain-containing protein</fullName>
    </submittedName>
</protein>
<dbReference type="Gene3D" id="1.20.1260.10">
    <property type="match status" value="1"/>
</dbReference>
<feature type="transmembrane region" description="Helical" evidence="2">
    <location>
        <begin position="76"/>
        <end position="94"/>
    </location>
</feature>